<evidence type="ECO:0000313" key="4">
    <source>
        <dbReference type="EMBL" id="KND99688.1"/>
    </source>
</evidence>
<proteinExistence type="inferred from homology"/>
<dbReference type="Pfam" id="PF09346">
    <property type="entry name" value="SMI1_KNR4"/>
    <property type="match status" value="1"/>
</dbReference>
<organism evidence="4 5">
    <name type="scientific">Candidozyma auris</name>
    <name type="common">Yeast</name>
    <name type="synonym">Candida auris</name>
    <dbReference type="NCBI Taxonomy" id="498019"/>
    <lineage>
        <taxon>Eukaryota</taxon>
        <taxon>Fungi</taxon>
        <taxon>Dikarya</taxon>
        <taxon>Ascomycota</taxon>
        <taxon>Saccharomycotina</taxon>
        <taxon>Pichiomycetes</taxon>
        <taxon>Metschnikowiaceae</taxon>
        <taxon>Candidozyma</taxon>
    </lineage>
</organism>
<gene>
    <name evidence="4" type="ORF">QG37_03483</name>
</gene>
<dbReference type="InterPro" id="IPR009203">
    <property type="entry name" value="Knr4/Smi1"/>
</dbReference>
<feature type="compositionally biased region" description="Basic and acidic residues" evidence="2">
    <location>
        <begin position="424"/>
        <end position="468"/>
    </location>
</feature>
<evidence type="ECO:0000256" key="2">
    <source>
        <dbReference type="SAM" id="MobiDB-lite"/>
    </source>
</evidence>
<dbReference type="VEuPathDB" id="FungiDB:CJI97_001706"/>
<evidence type="ECO:0000259" key="3">
    <source>
        <dbReference type="SMART" id="SM00860"/>
    </source>
</evidence>
<dbReference type="VEuPathDB" id="FungiDB:CJJ07_000099"/>
<dbReference type="SMART" id="SM00860">
    <property type="entry name" value="SMI1_KNR4"/>
    <property type="match status" value="1"/>
</dbReference>
<feature type="compositionally biased region" description="Basic and acidic residues" evidence="2">
    <location>
        <begin position="481"/>
        <end position="497"/>
    </location>
</feature>
<dbReference type="Proteomes" id="UP000037122">
    <property type="component" value="Unassembled WGS sequence"/>
</dbReference>
<sequence length="497" mass="54844">MGFFDNVKSFWHSVTTDDHYASYGSPYKNSTAGGSIDPTSSTARLADLNNSLSHSLVGSRTASTTNVAGYRPGLRSLSTNLINQGGDVQMQTLNREGLPPLPPVDSLWERIEKWLEEEYPELEDSLNDGASTADLNEFEKDLAIGPLPVEVRQFFKIHDGQFRGGKPTGLIMGLTFLDMESIMEEYAVWAKVAERIEKQVIAINHQKSLPEEASLASFINSERQLNNFLAHQKSVPVNAVQSYYIHRGWVPLVKDPCGNLIGLDLAPGPAGVRGQIILFGRDFDTKVVIANSLQEFLFQFVTDLEVGNFQIDQSESNTDNGFLDSAQNDDYMIGDEDEGNGELAFLDRDGGEFGSELRGKLSYIEVLKRRALKRYSVPNADKFQTAFTPHAVRKRPQRPAEGISPSRSGGSTAKLVNIDSSVELPKETLIDDSSKGDETKVTSKDDDSAEGKRDTQKKDVATNKKELTDEAPANNSDDTSEEKKENKNSEAHAEVEL</sequence>
<dbReference type="VEuPathDB" id="FungiDB:CJI96_0000070"/>
<dbReference type="VEuPathDB" id="FungiDB:B9J08_001604"/>
<dbReference type="PANTHER" id="PTHR47432:SF1">
    <property type="entry name" value="CELL WALL ASSEMBLY REGULATOR SMI1"/>
    <property type="match status" value="1"/>
</dbReference>
<feature type="domain" description="Knr4/Smi1-like" evidence="3">
    <location>
        <begin position="129"/>
        <end position="299"/>
    </location>
</feature>
<dbReference type="VEuPathDB" id="FungiDB:CJJ09_001879"/>
<accession>A0A0L0P084</accession>
<dbReference type="PIRSF" id="PIRSF017023">
    <property type="entry name" value="KNR4"/>
    <property type="match status" value="1"/>
</dbReference>
<protein>
    <recommendedName>
        <fullName evidence="3">Knr4/Smi1-like domain-containing protein</fullName>
    </recommendedName>
</protein>
<evidence type="ECO:0000256" key="1">
    <source>
        <dbReference type="ARBA" id="ARBA00005303"/>
    </source>
</evidence>
<dbReference type="SUPFAM" id="SSF160631">
    <property type="entry name" value="SMI1/KNR4-like"/>
    <property type="match status" value="1"/>
</dbReference>
<dbReference type="PANTHER" id="PTHR47432">
    <property type="entry name" value="CELL WALL ASSEMBLY REGULATOR SMI1"/>
    <property type="match status" value="1"/>
</dbReference>
<comment type="caution">
    <text evidence="4">The sequence shown here is derived from an EMBL/GenBank/DDBJ whole genome shotgun (WGS) entry which is preliminary data.</text>
</comment>
<dbReference type="AlphaFoldDB" id="A0A0L0P084"/>
<dbReference type="VEuPathDB" id="FungiDB:QG37_03483"/>
<dbReference type="GO" id="GO:0070880">
    <property type="term" value="P:fungal-type cell wall beta-glucan biosynthetic process"/>
    <property type="evidence" value="ECO:0007669"/>
    <property type="project" value="TreeGrafter"/>
</dbReference>
<reference evidence="5" key="1">
    <citation type="journal article" date="2015" name="BMC Genomics">
        <title>Draft genome of a commonly misdiagnosed multidrug resistant pathogen Candida auris.</title>
        <authorList>
            <person name="Chatterjee S."/>
            <person name="Alampalli S.V."/>
            <person name="Nageshan R.K."/>
            <person name="Chettiar S.T."/>
            <person name="Joshi S."/>
            <person name="Tatu U.S."/>
        </authorList>
    </citation>
    <scope>NUCLEOTIDE SEQUENCE [LARGE SCALE GENOMIC DNA]</scope>
    <source>
        <strain evidence="5">6684</strain>
    </source>
</reference>
<comment type="similarity">
    <text evidence="1">Belongs to the KNR4/SMI1 family.</text>
</comment>
<evidence type="ECO:0000313" key="5">
    <source>
        <dbReference type="Proteomes" id="UP000037122"/>
    </source>
</evidence>
<name>A0A0L0P084_CANAR</name>
<dbReference type="InterPro" id="IPR018958">
    <property type="entry name" value="Knr4/Smi1-like_dom"/>
</dbReference>
<dbReference type="InterPro" id="IPR051873">
    <property type="entry name" value="KNR4/SMI1_regulator"/>
</dbReference>
<feature type="region of interest" description="Disordered" evidence="2">
    <location>
        <begin position="386"/>
        <end position="497"/>
    </location>
</feature>
<dbReference type="InterPro" id="IPR037883">
    <property type="entry name" value="Knr4/Smi1-like_sf"/>
</dbReference>
<dbReference type="Gene3D" id="3.40.1580.10">
    <property type="entry name" value="SMI1/KNR4-like"/>
    <property type="match status" value="1"/>
</dbReference>
<dbReference type="EMBL" id="LGST01000022">
    <property type="protein sequence ID" value="KND99688.1"/>
    <property type="molecule type" value="Genomic_DNA"/>
</dbReference>
<dbReference type="GO" id="GO:0043332">
    <property type="term" value="C:mating projection tip"/>
    <property type="evidence" value="ECO:0007669"/>
    <property type="project" value="TreeGrafter"/>
</dbReference>